<name>A0A433MZV0_CHLFR</name>
<feature type="domain" description="O-GlcNAc transferase C-terminal" evidence="6">
    <location>
        <begin position="610"/>
        <end position="812"/>
    </location>
</feature>
<comment type="caution">
    <text evidence="7">The sequence shown here is derived from an EMBL/GenBank/DDBJ whole genome shotgun (WGS) entry which is preliminary data.</text>
</comment>
<dbReference type="GO" id="GO:0016757">
    <property type="term" value="F:glycosyltransferase activity"/>
    <property type="evidence" value="ECO:0007669"/>
    <property type="project" value="UniProtKB-KW"/>
</dbReference>
<evidence type="ECO:0000256" key="4">
    <source>
        <dbReference type="ARBA" id="ARBA00022737"/>
    </source>
</evidence>
<dbReference type="AlphaFoldDB" id="A0A433MZV0"/>
<keyword evidence="5" id="KW-0802">TPR repeat</keyword>
<evidence type="ECO:0000256" key="1">
    <source>
        <dbReference type="ARBA" id="ARBA00004922"/>
    </source>
</evidence>
<protein>
    <recommendedName>
        <fullName evidence="6">O-GlcNAc transferase C-terminal domain-containing protein</fullName>
    </recommendedName>
</protein>
<dbReference type="Gene3D" id="3.40.50.11380">
    <property type="match status" value="1"/>
</dbReference>
<dbReference type="InterPro" id="IPR029489">
    <property type="entry name" value="OGT/SEC/SPY_C"/>
</dbReference>
<dbReference type="InterPro" id="IPR051939">
    <property type="entry name" value="Glycosyltr_41/O-GlcNAc_trsf"/>
</dbReference>
<keyword evidence="8" id="KW-1185">Reference proteome</keyword>
<proteinExistence type="predicted"/>
<evidence type="ECO:0000256" key="5">
    <source>
        <dbReference type="ARBA" id="ARBA00022803"/>
    </source>
</evidence>
<comment type="pathway">
    <text evidence="1">Protein modification; protein glycosylation.</text>
</comment>
<organism evidence="7 8">
    <name type="scientific">Chlorogloeopsis fritschii PCC 6912</name>
    <dbReference type="NCBI Taxonomy" id="211165"/>
    <lineage>
        <taxon>Bacteria</taxon>
        <taxon>Bacillati</taxon>
        <taxon>Cyanobacteriota</taxon>
        <taxon>Cyanophyceae</taxon>
        <taxon>Nostocales</taxon>
        <taxon>Chlorogloeopsidaceae</taxon>
        <taxon>Chlorogloeopsis</taxon>
    </lineage>
</organism>
<dbReference type="OrthoDB" id="9791837at2"/>
<evidence type="ECO:0000313" key="7">
    <source>
        <dbReference type="EMBL" id="RUR74086.1"/>
    </source>
</evidence>
<dbReference type="SUPFAM" id="SSF53756">
    <property type="entry name" value="UDP-Glycosyltransferase/glycogen phosphorylase"/>
    <property type="match status" value="1"/>
</dbReference>
<dbReference type="STRING" id="211165.GCA_000317285_05752"/>
<dbReference type="EMBL" id="RSCJ01000031">
    <property type="protein sequence ID" value="RUR74086.1"/>
    <property type="molecule type" value="Genomic_DNA"/>
</dbReference>
<accession>A0A433MZV0</accession>
<dbReference type="PANTHER" id="PTHR44835:SF1">
    <property type="entry name" value="PROTEIN O-GLCNAC TRANSFERASE"/>
    <property type="match status" value="1"/>
</dbReference>
<gene>
    <name evidence="7" type="ORF">PCC6912_53940</name>
</gene>
<evidence type="ECO:0000313" key="8">
    <source>
        <dbReference type="Proteomes" id="UP000268857"/>
    </source>
</evidence>
<dbReference type="InterPro" id="IPR029063">
    <property type="entry name" value="SAM-dependent_MTases_sf"/>
</dbReference>
<dbReference type="Pfam" id="PF13489">
    <property type="entry name" value="Methyltransf_23"/>
    <property type="match status" value="1"/>
</dbReference>
<dbReference type="CDD" id="cd02440">
    <property type="entry name" value="AdoMet_MTases"/>
    <property type="match status" value="1"/>
</dbReference>
<keyword evidence="3" id="KW-0808">Transferase</keyword>
<dbReference type="Gene3D" id="3.40.50.2000">
    <property type="entry name" value="Glycogen Phosphorylase B"/>
    <property type="match status" value="1"/>
</dbReference>
<evidence type="ECO:0000256" key="3">
    <source>
        <dbReference type="ARBA" id="ARBA00022679"/>
    </source>
</evidence>
<keyword evidence="2" id="KW-0328">Glycosyltransferase</keyword>
<dbReference type="Proteomes" id="UP000268857">
    <property type="component" value="Unassembled WGS sequence"/>
</dbReference>
<dbReference type="RefSeq" id="WP_016877748.1">
    <property type="nucleotide sequence ID" value="NZ_AJLN01000134.1"/>
</dbReference>
<dbReference type="PANTHER" id="PTHR44835">
    <property type="entry name" value="UDP-N-ACETYLGLUCOSAMINE--PEPTIDE N-ACETYLGLUCOSAMINYLTRANSFERASE SPINDLY-RELATED"/>
    <property type="match status" value="1"/>
</dbReference>
<sequence length="828" mass="95033">MVASEFSPKKVSESSQESSRRSAREIIPLLLELILPHSVVDVGCGTGIWLSVFKEFGIEDCLGIDGDYIDTENLQISLTEFLSFDLQKPLQINRKFDLVISLEFAQNFPIDCAKLFIDSLTNLGDVILFSAAIPSQGGTYSLNEQWPDYWVQHFQKNGYVVIDYLRKKIWNHENVEPCYAQNLLLFVNYNCIEKYPSLHREFKNNSISQLAIVHPQIYLKSFSIAEKKLQSINLSSFISLIPKKLVEQAPSVVPTIREIRQQLAEFLLTIPTESIESIYLSSVGKAHQMLLDSGIKGEQLIEAEQQFVDSLVANIARGFDEPRAIQYLLVAMLYRQAYHLPLTYDFTRVPLWFLKEYLNFILYYPGYFQEIKEVEQYYHHIQKLVNYVNVSLFNNQNSKFWQNVASFVVKSINVTPLYFSTENLRVIFTKGAELAELVLTAKDYKIDYTFPERPANLKKIRLGVLKNHFLPHPETYNTLPVFEYLDRDKFEIILYVIEVHDHPLEQYCQSRADRLTKLPNDTHSQVQIIRADNLDILFIATTFLGSLVLHRLARIQTTYFVSPATTGTRNIDYYISGNLTEPLEAQAHYREQLVTINGTGFCFDFTKEVDAPTIQLNRQILGIPDESVVFISGASFFKIIPELRVTWAKIMAAVPKAVLVLYPFSPIWDTQYSKQFLYSNITTFFAKYGIEKNRLILLDIQGRSNVKECLKLGDIYLDSYPYSGATTTVEALEVGLPSVVMEGNALRSRTAAALLRELQMPDLIANSEEAYVQLAIALAQDSNLRQQKSAEIKQKMQQPPRFMDSRSYSKQMESLFQELCRQKFNSGK</sequence>
<keyword evidence="4" id="KW-0677">Repeat</keyword>
<dbReference type="Gene3D" id="3.40.50.150">
    <property type="entry name" value="Vaccinia Virus protein VP39"/>
    <property type="match status" value="1"/>
</dbReference>
<evidence type="ECO:0000256" key="2">
    <source>
        <dbReference type="ARBA" id="ARBA00022676"/>
    </source>
</evidence>
<feature type="domain" description="O-GlcNAc transferase C-terminal" evidence="6">
    <location>
        <begin position="444"/>
        <end position="606"/>
    </location>
</feature>
<dbReference type="SUPFAM" id="SSF53335">
    <property type="entry name" value="S-adenosyl-L-methionine-dependent methyltransferases"/>
    <property type="match status" value="1"/>
</dbReference>
<dbReference type="Pfam" id="PF13844">
    <property type="entry name" value="Glyco_transf_41"/>
    <property type="match status" value="2"/>
</dbReference>
<reference evidence="7 8" key="1">
    <citation type="journal article" date="2019" name="Genome Biol. Evol.">
        <title>Day and night: Metabolic profiles and evolutionary relationships of six axenic non-marine cyanobacteria.</title>
        <authorList>
            <person name="Will S.E."/>
            <person name="Henke P."/>
            <person name="Boedeker C."/>
            <person name="Huang S."/>
            <person name="Brinkmann H."/>
            <person name="Rohde M."/>
            <person name="Jarek M."/>
            <person name="Friedl T."/>
            <person name="Seufert S."/>
            <person name="Schumacher M."/>
            <person name="Overmann J."/>
            <person name="Neumann-Schaal M."/>
            <person name="Petersen J."/>
        </authorList>
    </citation>
    <scope>NUCLEOTIDE SEQUENCE [LARGE SCALE GENOMIC DNA]</scope>
    <source>
        <strain evidence="7 8">PCC 6912</strain>
    </source>
</reference>
<evidence type="ECO:0000259" key="6">
    <source>
        <dbReference type="Pfam" id="PF13844"/>
    </source>
</evidence>